<proteinExistence type="predicted"/>
<dbReference type="InterPro" id="IPR050189">
    <property type="entry name" value="MFS_Efflux_Transporters"/>
</dbReference>
<dbReference type="EMBL" id="BJUG01000007">
    <property type="protein sequence ID" value="GEK37168.1"/>
    <property type="molecule type" value="Genomic_DNA"/>
</dbReference>
<keyword evidence="6" id="KW-0472">Membrane</keyword>
<evidence type="ECO:0000256" key="3">
    <source>
        <dbReference type="ARBA" id="ARBA00022475"/>
    </source>
</evidence>
<evidence type="ECO:0000256" key="5">
    <source>
        <dbReference type="ARBA" id="ARBA00022989"/>
    </source>
</evidence>
<evidence type="ECO:0000256" key="4">
    <source>
        <dbReference type="ARBA" id="ARBA00022692"/>
    </source>
</evidence>
<dbReference type="KEGG" id="eth:CK496_10205"/>
<dbReference type="SUPFAM" id="SSF103473">
    <property type="entry name" value="MFS general substrate transporter"/>
    <property type="match status" value="1"/>
</dbReference>
<dbReference type="InterPro" id="IPR036259">
    <property type="entry name" value="MFS_trans_sf"/>
</dbReference>
<dbReference type="Proteomes" id="UP000321361">
    <property type="component" value="Unassembled WGS sequence"/>
</dbReference>
<keyword evidence="2" id="KW-0813">Transport</keyword>
<name>A0A249SKX7_ENTTH</name>
<dbReference type="InterPro" id="IPR020846">
    <property type="entry name" value="MFS_dom"/>
</dbReference>
<dbReference type="Pfam" id="PF07690">
    <property type="entry name" value="MFS_1"/>
    <property type="match status" value="1"/>
</dbReference>
<dbReference type="CDD" id="cd17324">
    <property type="entry name" value="MFS_NepI_like"/>
    <property type="match status" value="1"/>
</dbReference>
<evidence type="ECO:0000256" key="6">
    <source>
        <dbReference type="ARBA" id="ARBA00023136"/>
    </source>
</evidence>
<comment type="subcellular location">
    <subcellularLocation>
        <location evidence="1">Cell membrane</location>
        <topology evidence="1">Multi-pass membrane protein</topology>
    </subcellularLocation>
</comment>
<dbReference type="PANTHER" id="PTHR43124:SF8">
    <property type="entry name" value="INNER MEMBRANE TRANSPORT PROTEIN YDHP"/>
    <property type="match status" value="1"/>
</dbReference>
<evidence type="ECO:0000256" key="1">
    <source>
        <dbReference type="ARBA" id="ARBA00004651"/>
    </source>
</evidence>
<dbReference type="GeneID" id="77488008"/>
<dbReference type="AlphaFoldDB" id="A0A249SKX7"/>
<evidence type="ECO:0000313" key="8">
    <source>
        <dbReference type="Proteomes" id="UP000321361"/>
    </source>
</evidence>
<dbReference type="Gene3D" id="1.20.1250.20">
    <property type="entry name" value="MFS general substrate transporter like domains"/>
    <property type="match status" value="1"/>
</dbReference>
<organism evidence="7 8">
    <name type="scientific">Enterococcus thailandicus</name>
    <dbReference type="NCBI Taxonomy" id="417368"/>
    <lineage>
        <taxon>Bacteria</taxon>
        <taxon>Bacillati</taxon>
        <taxon>Bacillota</taxon>
        <taxon>Bacilli</taxon>
        <taxon>Lactobacillales</taxon>
        <taxon>Enterococcaceae</taxon>
        <taxon>Enterococcus</taxon>
    </lineage>
</organism>
<dbReference type="PROSITE" id="PS50850">
    <property type="entry name" value="MFS"/>
    <property type="match status" value="1"/>
</dbReference>
<dbReference type="GO" id="GO:0022857">
    <property type="term" value="F:transmembrane transporter activity"/>
    <property type="evidence" value="ECO:0007669"/>
    <property type="project" value="InterPro"/>
</dbReference>
<dbReference type="InterPro" id="IPR011701">
    <property type="entry name" value="MFS"/>
</dbReference>
<evidence type="ECO:0000256" key="2">
    <source>
        <dbReference type="ARBA" id="ARBA00022448"/>
    </source>
</evidence>
<dbReference type="PANTHER" id="PTHR43124">
    <property type="entry name" value="PURINE EFFLUX PUMP PBUE"/>
    <property type="match status" value="1"/>
</dbReference>
<evidence type="ECO:0000313" key="7">
    <source>
        <dbReference type="EMBL" id="GEK37168.1"/>
    </source>
</evidence>
<accession>A0A249SKX7</accession>
<keyword evidence="4" id="KW-0812">Transmembrane</keyword>
<protein>
    <submittedName>
        <fullName evidence="7">MFS transporter</fullName>
    </submittedName>
</protein>
<reference evidence="7 8" key="1">
    <citation type="submission" date="2019-07" db="EMBL/GenBank/DDBJ databases">
        <title>Whole genome shotgun sequence of Enterococcus thailandicus NBRC 101867.</title>
        <authorList>
            <person name="Hosoyama A."/>
            <person name="Uohara A."/>
            <person name="Ohji S."/>
            <person name="Ichikawa N."/>
        </authorList>
    </citation>
    <scope>NUCLEOTIDE SEQUENCE [LARGE SCALE GENOMIC DNA]</scope>
    <source>
        <strain evidence="7 8">NBRC 101867</strain>
    </source>
</reference>
<keyword evidence="5" id="KW-1133">Transmembrane helix</keyword>
<gene>
    <name evidence="7" type="ORF">ETH01_14550</name>
</gene>
<keyword evidence="3" id="KW-1003">Cell membrane</keyword>
<dbReference type="GO" id="GO:0005886">
    <property type="term" value="C:plasma membrane"/>
    <property type="evidence" value="ECO:0007669"/>
    <property type="project" value="UniProtKB-SubCell"/>
</dbReference>
<dbReference type="RefSeq" id="WP_082294047.1">
    <property type="nucleotide sequence ID" value="NZ_BJUG01000007.1"/>
</dbReference>
<comment type="caution">
    <text evidence="7">The sequence shown here is derived from an EMBL/GenBank/DDBJ whole genome shotgun (WGS) entry which is preliminary data.</text>
</comment>
<dbReference type="OrthoDB" id="9788453at2"/>
<sequence length="413" mass="43787">MKNKISPTLTLMALVINAFAIGSTEFISVGLMPLIVNSFHVSLAQAGLTVSLYAIGVTVGAPLLTILTGKWNRKFLMMMIMSLFIVGNLFAAFAASFAMLLIGRVISALAHGIFMSVSSVIAADVVQPHKRASAIAIMFTGLTVATVTGVPLGTFIGQQTNWHMTFIFIAAVGFIGLLANLFLIPSGLPIPGSVDLRGILRIFKNKFLVGSFLITALGYGGTFAAYTYLTPILQDKIGYSAHAVVILLVIYGLMVAIGNTIGGHYSNRQPLKALGVMFGLLVLSLLFLFLTILSGNKLVATVATLVLGLFSFMNVPGLQFYVVQLAEGYTPKDITLASAFNISAFNIGIAFGSFVGGQVTKTVGVGYTPIFGAGIVLLAVFLVLKLIAENKKIEQLSLTAQEMNPENSTSVTK</sequence>